<keyword evidence="4" id="KW-0297">G-protein coupled receptor</keyword>
<evidence type="ECO:0000256" key="7">
    <source>
        <dbReference type="ARBA" id="ARBA00023180"/>
    </source>
</evidence>
<feature type="transmembrane region" description="Helical" evidence="10">
    <location>
        <begin position="192"/>
        <end position="213"/>
    </location>
</feature>
<feature type="region of interest" description="Disordered" evidence="9">
    <location>
        <begin position="541"/>
        <end position="588"/>
    </location>
</feature>
<dbReference type="InterPro" id="IPR017978">
    <property type="entry name" value="GPCR_3_C"/>
</dbReference>
<organism evidence="12 13">
    <name type="scientific">Mya arenaria</name>
    <name type="common">Soft-shell clam</name>
    <dbReference type="NCBI Taxonomy" id="6604"/>
    <lineage>
        <taxon>Eukaryota</taxon>
        <taxon>Metazoa</taxon>
        <taxon>Spiralia</taxon>
        <taxon>Lophotrochozoa</taxon>
        <taxon>Mollusca</taxon>
        <taxon>Bivalvia</taxon>
        <taxon>Autobranchia</taxon>
        <taxon>Heteroconchia</taxon>
        <taxon>Euheterodonta</taxon>
        <taxon>Imparidentia</taxon>
        <taxon>Neoheterodontei</taxon>
        <taxon>Myida</taxon>
        <taxon>Myoidea</taxon>
        <taxon>Myidae</taxon>
        <taxon>Mya</taxon>
    </lineage>
</organism>
<keyword evidence="3 10" id="KW-1133">Transmembrane helix</keyword>
<evidence type="ECO:0000313" key="12">
    <source>
        <dbReference type="EMBL" id="WAR04697.1"/>
    </source>
</evidence>
<accession>A0ABY7E6X4</accession>
<evidence type="ECO:0000256" key="8">
    <source>
        <dbReference type="ARBA" id="ARBA00023224"/>
    </source>
</evidence>
<keyword evidence="13" id="KW-1185">Reference proteome</keyword>
<keyword evidence="5 10" id="KW-0472">Membrane</keyword>
<evidence type="ECO:0000313" key="13">
    <source>
        <dbReference type="Proteomes" id="UP001164746"/>
    </source>
</evidence>
<keyword evidence="6" id="KW-0675">Receptor</keyword>
<protein>
    <submittedName>
        <fullName evidence="12">GABR2-like protein</fullName>
    </submittedName>
</protein>
<evidence type="ECO:0000256" key="6">
    <source>
        <dbReference type="ARBA" id="ARBA00023170"/>
    </source>
</evidence>
<evidence type="ECO:0000256" key="4">
    <source>
        <dbReference type="ARBA" id="ARBA00023040"/>
    </source>
</evidence>
<feature type="region of interest" description="Disordered" evidence="9">
    <location>
        <begin position="624"/>
        <end position="646"/>
    </location>
</feature>
<dbReference type="PANTHER" id="PTHR10519:SF20">
    <property type="entry name" value="G-PROTEIN COUPLED RECEPTOR 156-RELATED"/>
    <property type="match status" value="1"/>
</dbReference>
<feature type="transmembrane region" description="Helical" evidence="10">
    <location>
        <begin position="256"/>
        <end position="279"/>
    </location>
</feature>
<evidence type="ECO:0000259" key="11">
    <source>
        <dbReference type="Pfam" id="PF00003"/>
    </source>
</evidence>
<keyword evidence="8" id="KW-0807">Transducer</keyword>
<evidence type="ECO:0000256" key="10">
    <source>
        <dbReference type="SAM" id="Phobius"/>
    </source>
</evidence>
<feature type="transmembrane region" description="Helical" evidence="10">
    <location>
        <begin position="94"/>
        <end position="116"/>
    </location>
</feature>
<proteinExistence type="predicted"/>
<name>A0ABY7E6X4_MYAAR</name>
<evidence type="ECO:0000256" key="3">
    <source>
        <dbReference type="ARBA" id="ARBA00022989"/>
    </source>
</evidence>
<feature type="compositionally biased region" description="Low complexity" evidence="9">
    <location>
        <begin position="548"/>
        <end position="561"/>
    </location>
</feature>
<feature type="transmembrane region" description="Helical" evidence="10">
    <location>
        <begin position="291"/>
        <end position="316"/>
    </location>
</feature>
<evidence type="ECO:0000256" key="1">
    <source>
        <dbReference type="ARBA" id="ARBA00004141"/>
    </source>
</evidence>
<feature type="compositionally biased region" description="Polar residues" evidence="9">
    <location>
        <begin position="574"/>
        <end position="588"/>
    </location>
</feature>
<evidence type="ECO:0000256" key="2">
    <source>
        <dbReference type="ARBA" id="ARBA00022692"/>
    </source>
</evidence>
<dbReference type="PRINTS" id="PR01176">
    <property type="entry name" value="GABABRECEPTR"/>
</dbReference>
<sequence>MDMCLDQSAMFLSDRSAMFLSDRSAMFLSDRSAMFLSDRSHTHAMDGEPEGGEAGLWTFIVACGTATVGMMTSLSFLVFHIYHRRNKIVKMTSPAMNIVTSVGAMLLCFVCFLNGLDFLLRANIHVLSALCQYRMLTVNHDGTASLPGRGRRHHYQYRMLTVIHDGTASLPGRGRRHHYQYRMLTVIRDGRLFTGLLGLLAVDAVLLGLWQVIDPLSLHHTWLFERTLDESTEAGSDNITTPASVTVVRECSCNNYAVWLALHAVWKVALLAACLHLAWRTRVVSVPSLNDAGSTVTVIFLTVFVTLCAAMVTTSLRQHSDAVNIITTIAISACAIFVQIIHFLPKKEGLISALQSNLDLAKESLSKLPLTLDISGKHDSGMENDASSGEHENPEGEYDLLRTPRCEVPRDRSGLYRVENASESRDDSLEDAALQQTDVKIARSASVQSSKRSFVAEFTDITKSVAARLETAACINSDLRNSISADMERPYSETEWIYESNTDNDQMADSIAKSYNLGDNHELVSYLNTHLPRENSVFQIRRSRRHSSSSAMSFQSTGSGSCRSPDLDSVSVDVPSQSRDSASATPNSVQHADILRYYSYRHMNDGFQRFKTYRINRDFRRSGYRRRQSAPVARTPSNVSVAPPVPPRKKPVDIYAVPNVVQRPPRLYMNPKWPKDSFV</sequence>
<dbReference type="InterPro" id="IPR002455">
    <property type="entry name" value="GPCR3_GABA-B"/>
</dbReference>
<comment type="subcellular location">
    <subcellularLocation>
        <location evidence="1">Membrane</location>
        <topology evidence="1">Multi-pass membrane protein</topology>
    </subcellularLocation>
</comment>
<feature type="transmembrane region" description="Helical" evidence="10">
    <location>
        <begin position="322"/>
        <end position="344"/>
    </location>
</feature>
<feature type="compositionally biased region" description="Basic and acidic residues" evidence="9">
    <location>
        <begin position="388"/>
        <end position="400"/>
    </location>
</feature>
<dbReference type="PANTHER" id="PTHR10519">
    <property type="entry name" value="GABA-B RECEPTOR"/>
    <property type="match status" value="1"/>
</dbReference>
<feature type="transmembrane region" description="Helical" evidence="10">
    <location>
        <begin position="56"/>
        <end position="82"/>
    </location>
</feature>
<reference evidence="12" key="1">
    <citation type="submission" date="2022-11" db="EMBL/GenBank/DDBJ databases">
        <title>Centuries of genome instability and evolution in soft-shell clam transmissible cancer (bioRxiv).</title>
        <authorList>
            <person name="Hart S.F.M."/>
            <person name="Yonemitsu M.A."/>
            <person name="Giersch R.M."/>
            <person name="Beal B.F."/>
            <person name="Arriagada G."/>
            <person name="Davis B.W."/>
            <person name="Ostrander E.A."/>
            <person name="Goff S.P."/>
            <person name="Metzger M.J."/>
        </authorList>
    </citation>
    <scope>NUCLEOTIDE SEQUENCE</scope>
    <source>
        <strain evidence="12">MELC-2E11</strain>
        <tissue evidence="12">Siphon/mantle</tissue>
    </source>
</reference>
<feature type="domain" description="G-protein coupled receptors family 3 profile" evidence="11">
    <location>
        <begin position="182"/>
        <end position="346"/>
    </location>
</feature>
<gene>
    <name evidence="12" type="ORF">MAR_020066</name>
</gene>
<evidence type="ECO:0000256" key="9">
    <source>
        <dbReference type="SAM" id="MobiDB-lite"/>
    </source>
</evidence>
<dbReference type="Proteomes" id="UP001164746">
    <property type="component" value="Chromosome 5"/>
</dbReference>
<evidence type="ECO:0000256" key="5">
    <source>
        <dbReference type="ARBA" id="ARBA00023136"/>
    </source>
</evidence>
<keyword evidence="7" id="KW-0325">Glycoprotein</keyword>
<keyword evidence="2 10" id="KW-0812">Transmembrane</keyword>
<dbReference type="Pfam" id="PF00003">
    <property type="entry name" value="7tm_3"/>
    <property type="match status" value="1"/>
</dbReference>
<dbReference type="EMBL" id="CP111016">
    <property type="protein sequence ID" value="WAR04697.1"/>
    <property type="molecule type" value="Genomic_DNA"/>
</dbReference>
<feature type="region of interest" description="Disordered" evidence="9">
    <location>
        <begin position="376"/>
        <end position="400"/>
    </location>
</feature>